<dbReference type="AlphaFoldDB" id="A0A8X6SS91"/>
<feature type="region of interest" description="Disordered" evidence="1">
    <location>
        <begin position="110"/>
        <end position="135"/>
    </location>
</feature>
<keyword evidence="3" id="KW-1185">Reference proteome</keyword>
<evidence type="ECO:0000313" key="2">
    <source>
        <dbReference type="EMBL" id="GFY14337.1"/>
    </source>
</evidence>
<feature type="region of interest" description="Disordered" evidence="1">
    <location>
        <begin position="43"/>
        <end position="64"/>
    </location>
</feature>
<protein>
    <submittedName>
        <fullName evidence="2">Uncharacterized protein</fullName>
    </submittedName>
</protein>
<organism evidence="2 3">
    <name type="scientific">Trichonephila clavipes</name>
    <name type="common">Golden silk orbweaver</name>
    <name type="synonym">Nephila clavipes</name>
    <dbReference type="NCBI Taxonomy" id="2585209"/>
    <lineage>
        <taxon>Eukaryota</taxon>
        <taxon>Metazoa</taxon>
        <taxon>Ecdysozoa</taxon>
        <taxon>Arthropoda</taxon>
        <taxon>Chelicerata</taxon>
        <taxon>Arachnida</taxon>
        <taxon>Araneae</taxon>
        <taxon>Araneomorphae</taxon>
        <taxon>Entelegynae</taxon>
        <taxon>Araneoidea</taxon>
        <taxon>Nephilidae</taxon>
        <taxon>Trichonephila</taxon>
    </lineage>
</organism>
<evidence type="ECO:0000313" key="3">
    <source>
        <dbReference type="Proteomes" id="UP000887159"/>
    </source>
</evidence>
<sequence>MNKSTRWMKPSYSDAAKSWLDAMETTEKWFRSNLQRCITAHEVKEPEGLPEEQRSTKIDRLPENNLRMSLSPEALNGDPTNRVTGPDHCMDGSETSVKEEITLKSLSSLSKSHGQGGIQGGSHNSDYLPQTHEGRHAHHNPSAIVFFFDNFSGPILASGFSTDDKTSRIAVFTESQLITEKNPPFRCTRPHTKWVFVVQSQRDAYYRVSGIQTTT</sequence>
<dbReference type="Proteomes" id="UP000887159">
    <property type="component" value="Unassembled WGS sequence"/>
</dbReference>
<accession>A0A8X6SS91</accession>
<evidence type="ECO:0000256" key="1">
    <source>
        <dbReference type="SAM" id="MobiDB-lite"/>
    </source>
</evidence>
<dbReference type="EMBL" id="BMAU01021328">
    <property type="protein sequence ID" value="GFY14337.1"/>
    <property type="molecule type" value="Genomic_DNA"/>
</dbReference>
<reference evidence="2" key="1">
    <citation type="submission" date="2020-08" db="EMBL/GenBank/DDBJ databases">
        <title>Multicomponent nature underlies the extraordinary mechanical properties of spider dragline silk.</title>
        <authorList>
            <person name="Kono N."/>
            <person name="Nakamura H."/>
            <person name="Mori M."/>
            <person name="Yoshida Y."/>
            <person name="Ohtoshi R."/>
            <person name="Malay A.D."/>
            <person name="Moran D.A.P."/>
            <person name="Tomita M."/>
            <person name="Numata K."/>
            <person name="Arakawa K."/>
        </authorList>
    </citation>
    <scope>NUCLEOTIDE SEQUENCE</scope>
</reference>
<comment type="caution">
    <text evidence="2">The sequence shown here is derived from an EMBL/GenBank/DDBJ whole genome shotgun (WGS) entry which is preliminary data.</text>
</comment>
<feature type="compositionally biased region" description="Basic and acidic residues" evidence="1">
    <location>
        <begin position="43"/>
        <end position="62"/>
    </location>
</feature>
<proteinExistence type="predicted"/>
<name>A0A8X6SS91_TRICX</name>
<gene>
    <name evidence="2" type="ORF">TNCV_1021021</name>
</gene>